<evidence type="ECO:0000313" key="2">
    <source>
        <dbReference type="EMBL" id="NAS27010.1"/>
    </source>
</evidence>
<organism evidence="2 3">
    <name type="scientific">Herbidospora solisilvae</name>
    <dbReference type="NCBI Taxonomy" id="2696284"/>
    <lineage>
        <taxon>Bacteria</taxon>
        <taxon>Bacillati</taxon>
        <taxon>Actinomycetota</taxon>
        <taxon>Actinomycetes</taxon>
        <taxon>Streptosporangiales</taxon>
        <taxon>Streptosporangiaceae</taxon>
        <taxon>Herbidospora</taxon>
    </lineage>
</organism>
<dbReference type="Proteomes" id="UP000479526">
    <property type="component" value="Unassembled WGS sequence"/>
</dbReference>
<evidence type="ECO:0000256" key="1">
    <source>
        <dbReference type="SAM" id="Phobius"/>
    </source>
</evidence>
<name>A0A7C9N5N8_9ACTN</name>
<protein>
    <submittedName>
        <fullName evidence="2">Uncharacterized protein</fullName>
    </submittedName>
</protein>
<keyword evidence="1" id="KW-1133">Transmembrane helix</keyword>
<gene>
    <name evidence="2" type="ORF">GT755_35740</name>
</gene>
<evidence type="ECO:0000313" key="3">
    <source>
        <dbReference type="Proteomes" id="UP000479526"/>
    </source>
</evidence>
<comment type="caution">
    <text evidence="2">The sequence shown here is derived from an EMBL/GenBank/DDBJ whole genome shotgun (WGS) entry which is preliminary data.</text>
</comment>
<dbReference type="AlphaFoldDB" id="A0A7C9N5N8"/>
<sequence length="215" mass="23127">MTELPDAMYAESPAGLAVVIAGLPAVRLSESAEAPLGSGVTLGSVAKVLSTLNALSRRIAAAYLLKSRMSIYGASSLHLEGAAVAEREVGDDDAMSGYLREQLRIGVPRDSAPLLVMHMSMHSPLTIEAIATTVLGTGGVTAIVYFFKNPEKLGKWWPKVQTSWYDGRAEAVKAERAYRALKDARTEMHEIGTDSVELRDLDVAMRDQRPGPLSD</sequence>
<accession>A0A7C9N5N8</accession>
<dbReference type="RefSeq" id="WP_161483982.1">
    <property type="nucleotide sequence ID" value="NZ_WXEW01000013.1"/>
</dbReference>
<feature type="transmembrane region" description="Helical" evidence="1">
    <location>
        <begin position="125"/>
        <end position="147"/>
    </location>
</feature>
<keyword evidence="1" id="KW-0812">Transmembrane</keyword>
<proteinExistence type="predicted"/>
<dbReference type="EMBL" id="WXEW01000013">
    <property type="protein sequence ID" value="NAS27010.1"/>
    <property type="molecule type" value="Genomic_DNA"/>
</dbReference>
<keyword evidence="3" id="KW-1185">Reference proteome</keyword>
<reference evidence="2 3" key="1">
    <citation type="submission" date="2020-01" db="EMBL/GenBank/DDBJ databases">
        <title>Herbidospora sp. NEAU-GS84 nov., a novel actinomycete isolated from soil.</title>
        <authorList>
            <person name="Han L."/>
        </authorList>
    </citation>
    <scope>NUCLEOTIDE SEQUENCE [LARGE SCALE GENOMIC DNA]</scope>
    <source>
        <strain evidence="2 3">NEAU-GS84</strain>
    </source>
</reference>
<keyword evidence="1" id="KW-0472">Membrane</keyword>